<organism evidence="1 2">
    <name type="scientific">Pectobacterium polaris</name>
    <dbReference type="NCBI Taxonomy" id="2042057"/>
    <lineage>
        <taxon>Bacteria</taxon>
        <taxon>Pseudomonadati</taxon>
        <taxon>Pseudomonadota</taxon>
        <taxon>Gammaproteobacteria</taxon>
        <taxon>Enterobacterales</taxon>
        <taxon>Pectobacteriaceae</taxon>
        <taxon>Pectobacterium</taxon>
    </lineage>
</organism>
<gene>
    <name evidence="1" type="ORF">IM880_15640</name>
</gene>
<name>A0AAW4P2S1_9GAMM</name>
<evidence type="ECO:0008006" key="3">
    <source>
        <dbReference type="Google" id="ProtNLM"/>
    </source>
</evidence>
<evidence type="ECO:0000313" key="2">
    <source>
        <dbReference type="Proteomes" id="UP000696310"/>
    </source>
</evidence>
<comment type="caution">
    <text evidence="1">The sequence shown here is derived from an EMBL/GenBank/DDBJ whole genome shotgun (WGS) entry which is preliminary data.</text>
</comment>
<accession>A0AAW4P2S1</accession>
<protein>
    <recommendedName>
        <fullName evidence="3">HNH endonuclease</fullName>
    </recommendedName>
</protein>
<dbReference type="RefSeq" id="WP_095994620.1">
    <property type="nucleotide sequence ID" value="NZ_CP017481.1"/>
</dbReference>
<proteinExistence type="predicted"/>
<reference evidence="1" key="1">
    <citation type="journal article" date="2021" name="bioRxiv">
        <title>Identification of Pectobacterium species isolated from the soft rot of tetecho (Neobuxbaumia tetetzo), a columnar cactus, and associated metagenomics.</title>
        <authorList>
            <person name="Vargas-Peralta D."/>
            <person name="Narvaez-Barragan D.A."/>
            <person name="de Sandozequi A."/>
            <person name="Romero-Gutierrez M.F."/>
            <person name="Segovia L."/>
            <person name="Martinez-Anaya C."/>
            <person name="Alcaraz L.D."/>
            <person name="de la Torre Almaraz R."/>
        </authorList>
    </citation>
    <scope>NUCLEOTIDE SEQUENCE</scope>
    <source>
        <strain evidence="1">A3</strain>
    </source>
</reference>
<reference evidence="1" key="2">
    <citation type="submission" date="2021-01" db="EMBL/GenBank/DDBJ databases">
        <authorList>
            <person name="Vargas Peralta D."/>
        </authorList>
    </citation>
    <scope>NUCLEOTIDE SEQUENCE</scope>
    <source>
        <strain evidence="1">A3</strain>
    </source>
</reference>
<evidence type="ECO:0000313" key="1">
    <source>
        <dbReference type="EMBL" id="MBW5893648.1"/>
    </source>
</evidence>
<dbReference type="Proteomes" id="UP000696310">
    <property type="component" value="Unassembled WGS sequence"/>
</dbReference>
<sequence>MSFNNRFKQQIITTLAKRAANHCSNPSCRAITSGPSADPNDSVNLGEAAHIYGAHQGSARYESSMTSMERSAISNAIWLCSNCHKLVDDDPTKYPAGLLFEWQREHDNYIAEKVGKVAFEIRKRYEERHLSEFGKLSYLAERLILEKEDYWEHQLTAEVLRFEMNYSLQRWKALKQGLYIKPIIRITDDEFIEWTLDRFQEITLITEAFTKLINFEFKKAWGEPGEPGKDTEIVLICKLYAEVCKSALEWEEIIYFSRVSELYSEIHKLFFGIAGNIIEQAEKLPAFLSDMVTQKPTSGSFSLDITVELPDGWNERFELALKNIGSCLSNDI</sequence>
<dbReference type="AlphaFoldDB" id="A0AAW4P2S1"/>
<dbReference type="EMBL" id="JAESHX010000076">
    <property type="protein sequence ID" value="MBW5893648.1"/>
    <property type="molecule type" value="Genomic_DNA"/>
</dbReference>